<dbReference type="Proteomes" id="UP001500363">
    <property type="component" value="Unassembled WGS sequence"/>
</dbReference>
<evidence type="ECO:0000256" key="1">
    <source>
        <dbReference type="SAM" id="SignalP"/>
    </source>
</evidence>
<feature type="domain" description="Peptidase M1 membrane alanine aminopeptidase" evidence="2">
    <location>
        <begin position="296"/>
        <end position="378"/>
    </location>
</feature>
<proteinExistence type="predicted"/>
<dbReference type="Pfam" id="PF01433">
    <property type="entry name" value="Peptidase_M1"/>
    <property type="match status" value="1"/>
</dbReference>
<gene>
    <name evidence="3" type="ORF">GCM10009741_34760</name>
</gene>
<dbReference type="InterPro" id="IPR027268">
    <property type="entry name" value="Peptidase_M4/M1_CTD_sf"/>
</dbReference>
<comment type="caution">
    <text evidence="3">The sequence shown here is derived from an EMBL/GenBank/DDBJ whole genome shotgun (WGS) entry which is preliminary data.</text>
</comment>
<keyword evidence="4" id="KW-1185">Reference proteome</keyword>
<dbReference type="Gene3D" id="1.10.390.10">
    <property type="entry name" value="Neutral Protease Domain 2"/>
    <property type="match status" value="1"/>
</dbReference>
<name>A0ABP4LR74_9ACTN</name>
<dbReference type="InterPro" id="IPR014782">
    <property type="entry name" value="Peptidase_M1_dom"/>
</dbReference>
<feature type="chain" id="PRO_5045163524" evidence="1">
    <location>
        <begin position="32"/>
        <end position="466"/>
    </location>
</feature>
<protein>
    <submittedName>
        <fullName evidence="3">M1 family metallopeptidase</fullName>
    </submittedName>
</protein>
<reference evidence="4" key="1">
    <citation type="journal article" date="2019" name="Int. J. Syst. Evol. Microbiol.">
        <title>The Global Catalogue of Microorganisms (GCM) 10K type strain sequencing project: providing services to taxonomists for standard genome sequencing and annotation.</title>
        <authorList>
            <consortium name="The Broad Institute Genomics Platform"/>
            <consortium name="The Broad Institute Genome Sequencing Center for Infectious Disease"/>
            <person name="Wu L."/>
            <person name="Ma J."/>
        </authorList>
    </citation>
    <scope>NUCLEOTIDE SEQUENCE [LARGE SCALE GENOMIC DNA]</scope>
    <source>
        <strain evidence="4">JCM 14303</strain>
    </source>
</reference>
<dbReference type="PANTHER" id="PTHR11533:SF174">
    <property type="entry name" value="PUROMYCIN-SENSITIVE AMINOPEPTIDASE-RELATED"/>
    <property type="match status" value="1"/>
</dbReference>
<sequence length="466" mass="50213">MTWEVTVRRIVCVLGLALATVTGTLAPPAVASGNVADGNGGVVASGDHAAGRDLSAGRTPGQAAYDVRLAADASGVTWTGREKISFTNTGDLPLREVYLRLWGNAWDGCKSPVKVSRFHGGTAATPTVNCTAVKVDLKKPLRPGQRGSVAFDVTMTAPARAEQFGRSGAYSFFGNALPVLAVRDQAGWHLEPDVGIGESYYTLAADFTVRLDHPAGLVVPATGTVTTSRRTTTISKAQQVRDFAWAVGPFQQAVTKSPGGITIRTSWTGVVTPFAVKDAQTRAAAALDDFGRRFGKYPYGEVDLVLNDNWESFYGMEYPGLVLLIAPPNEEGPVVHELAHQWFYGIVGNNEYADPWLDESFAVYASYIHIGDNQPDCWPGRLDHLITNTMGYWAKTPGWSAYVYSYGGCMLHDLERVLGPPAMAKMLKSYTAAHWYGVATPQAFKAAAQAATSKDLTQFWKDHAIG</sequence>
<evidence type="ECO:0000313" key="4">
    <source>
        <dbReference type="Proteomes" id="UP001500363"/>
    </source>
</evidence>
<keyword evidence="1" id="KW-0732">Signal</keyword>
<dbReference type="RefSeq" id="WP_344175182.1">
    <property type="nucleotide sequence ID" value="NZ_BAAANC010000002.1"/>
</dbReference>
<feature type="signal peptide" evidence="1">
    <location>
        <begin position="1"/>
        <end position="31"/>
    </location>
</feature>
<dbReference type="InterPro" id="IPR050344">
    <property type="entry name" value="Peptidase_M1_aminopeptidases"/>
</dbReference>
<dbReference type="EMBL" id="BAAANC010000002">
    <property type="protein sequence ID" value="GAA1529903.1"/>
    <property type="molecule type" value="Genomic_DNA"/>
</dbReference>
<dbReference type="CDD" id="cd09604">
    <property type="entry name" value="M1_APN_like"/>
    <property type="match status" value="1"/>
</dbReference>
<organism evidence="3 4">
    <name type="scientific">Kribbella lupini</name>
    <dbReference type="NCBI Taxonomy" id="291602"/>
    <lineage>
        <taxon>Bacteria</taxon>
        <taxon>Bacillati</taxon>
        <taxon>Actinomycetota</taxon>
        <taxon>Actinomycetes</taxon>
        <taxon>Propionibacteriales</taxon>
        <taxon>Kribbellaceae</taxon>
        <taxon>Kribbella</taxon>
    </lineage>
</organism>
<evidence type="ECO:0000313" key="3">
    <source>
        <dbReference type="EMBL" id="GAA1529903.1"/>
    </source>
</evidence>
<accession>A0ABP4LR74</accession>
<dbReference type="SUPFAM" id="SSF55486">
    <property type="entry name" value="Metalloproteases ('zincins'), catalytic domain"/>
    <property type="match status" value="1"/>
</dbReference>
<dbReference type="PANTHER" id="PTHR11533">
    <property type="entry name" value="PROTEASE M1 ZINC METALLOPROTEASE"/>
    <property type="match status" value="1"/>
</dbReference>
<evidence type="ECO:0000259" key="2">
    <source>
        <dbReference type="Pfam" id="PF01433"/>
    </source>
</evidence>